<dbReference type="GO" id="GO:0035239">
    <property type="term" value="P:tube morphogenesis"/>
    <property type="evidence" value="ECO:0007669"/>
    <property type="project" value="UniProtKB-ARBA"/>
</dbReference>
<evidence type="ECO:0000313" key="24">
    <source>
        <dbReference type="EMBL" id="JAL53155.1"/>
    </source>
</evidence>
<evidence type="ECO:0000256" key="5">
    <source>
        <dbReference type="ARBA" id="ARBA00022473"/>
    </source>
</evidence>
<comment type="caution">
    <text evidence="19">Lacks conserved residue(s) required for the propagation of feature annotation.</text>
</comment>
<organism evidence="24">
    <name type="scientific">Daphnia magna</name>
    <dbReference type="NCBI Taxonomy" id="35525"/>
    <lineage>
        <taxon>Eukaryota</taxon>
        <taxon>Metazoa</taxon>
        <taxon>Ecdysozoa</taxon>
        <taxon>Arthropoda</taxon>
        <taxon>Crustacea</taxon>
        <taxon>Branchiopoda</taxon>
        <taxon>Diplostraca</taxon>
        <taxon>Cladocera</taxon>
        <taxon>Anomopoda</taxon>
        <taxon>Daphniidae</taxon>
        <taxon>Daphnia</taxon>
    </lineage>
</organism>
<keyword evidence="5 21" id="KW-0217">Developmental protein</keyword>
<evidence type="ECO:0000256" key="8">
    <source>
        <dbReference type="ARBA" id="ARBA00022536"/>
    </source>
</evidence>
<evidence type="ECO:0000256" key="6">
    <source>
        <dbReference type="ARBA" id="ARBA00022490"/>
    </source>
</evidence>
<dbReference type="GO" id="GO:0030182">
    <property type="term" value="P:neuron differentiation"/>
    <property type="evidence" value="ECO:0007669"/>
    <property type="project" value="UniProtKB-ARBA"/>
</dbReference>
<keyword evidence="11 21" id="KW-0677">Repeat</keyword>
<dbReference type="GO" id="GO:0005576">
    <property type="term" value="C:extracellular region"/>
    <property type="evidence" value="ECO:0007669"/>
    <property type="project" value="UniProtKB-SubCell"/>
</dbReference>
<dbReference type="InterPro" id="IPR001774">
    <property type="entry name" value="DSL"/>
</dbReference>
<dbReference type="Gene3D" id="2.60.40.3510">
    <property type="match status" value="1"/>
</dbReference>
<evidence type="ECO:0000256" key="15">
    <source>
        <dbReference type="ARBA" id="ARBA00023157"/>
    </source>
</evidence>
<keyword evidence="8 19" id="KW-0245">EGF-like domain</keyword>
<dbReference type="PROSITE" id="PS01187">
    <property type="entry name" value="EGF_CA"/>
    <property type="match status" value="3"/>
</dbReference>
<dbReference type="SMART" id="SM00051">
    <property type="entry name" value="DSL"/>
    <property type="match status" value="1"/>
</dbReference>
<evidence type="ECO:0000256" key="3">
    <source>
        <dbReference type="ARBA" id="ARBA00004479"/>
    </source>
</evidence>
<feature type="disulfide bond" evidence="19">
    <location>
        <begin position="778"/>
        <end position="787"/>
    </location>
</feature>
<dbReference type="PROSITE" id="PS51051">
    <property type="entry name" value="DSL"/>
    <property type="match status" value="1"/>
</dbReference>
<dbReference type="PROSITE" id="PS00010">
    <property type="entry name" value="ASX_HYDROXYL"/>
    <property type="match status" value="7"/>
</dbReference>
<protein>
    <recommendedName>
        <fullName evidence="21">Delta-like protein</fullName>
    </recommendedName>
</protein>
<dbReference type="FunFam" id="2.10.25.10:FF:000123">
    <property type="entry name" value="Crumbs homolog 1 (Drosophila)"/>
    <property type="match status" value="1"/>
</dbReference>
<dbReference type="GO" id="GO:0042063">
    <property type="term" value="P:gliogenesis"/>
    <property type="evidence" value="ECO:0007669"/>
    <property type="project" value="UniProtKB-ARBA"/>
</dbReference>
<feature type="disulfide bond" evidence="20">
    <location>
        <begin position="224"/>
        <end position="233"/>
    </location>
</feature>
<keyword evidence="18" id="KW-0966">Cell projection</keyword>
<feature type="disulfide bond" evidence="19">
    <location>
        <begin position="817"/>
        <end position="826"/>
    </location>
</feature>
<evidence type="ECO:0000256" key="9">
    <source>
        <dbReference type="ARBA" id="ARBA00022692"/>
    </source>
</evidence>
<evidence type="ECO:0000256" key="16">
    <source>
        <dbReference type="ARBA" id="ARBA00023180"/>
    </source>
</evidence>
<feature type="disulfide bond" evidence="19">
    <location>
        <begin position="597"/>
        <end position="606"/>
    </location>
</feature>
<feature type="disulfide bond" evidence="19">
    <location>
        <begin position="554"/>
        <end position="563"/>
    </location>
</feature>
<name>A0A0P5LW75_9CRUS</name>
<dbReference type="GO" id="GO:0005509">
    <property type="term" value="F:calcium ion binding"/>
    <property type="evidence" value="ECO:0007669"/>
    <property type="project" value="InterPro"/>
</dbReference>
<sequence length="1247" mass="135230">MESFWWRRPCRTISDKNRNCSKRKKNCRTLSVSSMSFTSSAMIWIVLLLSTAHLTMANASGFFELEVVALENPQGRLANGQCCGADETSSSNSGTCHRQCATHFRLCLKEYQSNVTVSSPCTYGNASSPVLAGNSFTFVEPGKSNARLVIPFSFRWPRSFTLMLEAIDYNNSTRPSGDAVSGREIERAVYSGILEPSADWHSLTHEGSAVNRDLRLTYRVRVQCEPNYYNATCTKFCRPRNDMFGHYECDRNGDKTCMPGWTGATCETAVCKPGCHPINGQCEQPGECRCRWGWKGEFCDQCVPYPGCKHGYCNGNPWQCICETNWGGILCDQDLNYCGTREPCHNGGTCENTKPDEYLCKCPDGFSGTNCEVVDNVCATAPCLHGGTCTVAINASFNCSCPPGWTGATCQINVDECLSSPCLNGATCADLENGYRCQCADGWQGDTCDQDVDECSMAELCRNSLSCENTPGNYTCRCVEGFHGRQCQYNVNDCDGHQCLNGATCIDLIGQYHCACRPGFNGQRCEINIDECSSQPCANGGECVDLVDGFKCICPLGYTGAQCQTDTDLCHPNPCANGSPCFNTLGQLGGPDYYCLCQSHWQGKNCSRYRQPPPPPPLPASQPSPQTEAGSCWTSKGAGHCVHGRCVASEDGSTFSCQCDPGYSGHFCTDNVNDCADSPCRNGGTCIDGIDSFHCVCPKGYDGLTCDHNVDDCAANPCRHNGTCVDLVADFVCRCVDGWKGRTCSNRNQHCQHGENPCLNGATCVDDSNPEAGFTCRCSSGWRGSICHLAEHMPCDANPCRNGATCLNTGQSFTCVCKDGYEGQHCQMELRQTAASTTASPTSCQWSGRLYPDHSSWDDGCNKCQCRAGQAVCTRVWCGAANCLEDPVHKVGKSCGASEICLSAQSGCLRPPCPAYGQCRPLKPGRLLPVPATTASCWPNLTGNRLAPTCARLTLVLDRYRAQPGFSVQSLCGHLRKLAAAQSHLWDDFPGQQQQQLERPSLVILCDLKDHLEDVVQVTISMSETSLELGGSRATAAARVLGNVLTAYYKEGSSMGAVVDVKVETPYPDAMESSDTSSQNHPSSDSSGSNYVVAIVCAILAGLVVVAGLLLLLLWRLRKRPAHSPSHSVNSSMDRSIEKSNNLQNEENLRLQQRRMKTLNVAELVDHPAKGSGVPLSKKLSKVVEDAVVVAQEDSSSDEYSGGQRDVIESNPIYKAPISVDVRNNIHLAARAGQMMDKELSLKVVVV</sequence>
<accession>A0A0P5LW75</accession>
<keyword evidence="6" id="KW-0963">Cytoplasm</keyword>
<dbReference type="InterPro" id="IPR051830">
    <property type="entry name" value="NOTCH_homolog"/>
</dbReference>
<feature type="disulfide bond" evidence="19">
    <location>
        <begin position="697"/>
        <end position="706"/>
    </location>
</feature>
<dbReference type="InterPro" id="IPR001881">
    <property type="entry name" value="EGF-like_Ca-bd_dom"/>
</dbReference>
<feature type="disulfide bond" evidence="20">
    <location>
        <begin position="257"/>
        <end position="266"/>
    </location>
</feature>
<dbReference type="PRINTS" id="PR02059">
    <property type="entry name" value="JAGGEDFAMILY"/>
</dbReference>
<evidence type="ECO:0000256" key="17">
    <source>
        <dbReference type="ARBA" id="ARBA00023212"/>
    </source>
</evidence>
<keyword evidence="13 21" id="KW-1133">Transmembrane helix</keyword>
<keyword evidence="10 21" id="KW-0732">Signal</keyword>
<dbReference type="GO" id="GO:0045179">
    <property type="term" value="C:apical cortex"/>
    <property type="evidence" value="ECO:0007669"/>
    <property type="project" value="UniProtKB-ARBA"/>
</dbReference>
<proteinExistence type="predicted"/>
<dbReference type="SUPFAM" id="SSF57603">
    <property type="entry name" value="FnI-like domain"/>
    <property type="match status" value="1"/>
</dbReference>
<keyword evidence="16" id="KW-0325">Glycoprotein</keyword>
<dbReference type="InterPro" id="IPR009030">
    <property type="entry name" value="Growth_fac_rcpt_cys_sf"/>
</dbReference>
<dbReference type="GO" id="GO:0046331">
    <property type="term" value="P:lateral inhibition"/>
    <property type="evidence" value="ECO:0007669"/>
    <property type="project" value="UniProtKB-ARBA"/>
</dbReference>
<dbReference type="Pfam" id="PF21700">
    <property type="entry name" value="EGF_DL_JAG"/>
    <property type="match status" value="1"/>
</dbReference>
<dbReference type="FunFam" id="2.10.25.10:FF:000472">
    <property type="entry name" value="Uncharacterized protein, isoform A"/>
    <property type="match status" value="1"/>
</dbReference>
<dbReference type="OrthoDB" id="283575at2759"/>
<dbReference type="FunFam" id="2.10.25.10:FF:000122">
    <property type="entry name" value="Protein crumbs homolog 2"/>
    <property type="match status" value="1"/>
</dbReference>
<dbReference type="SUPFAM" id="SSF57184">
    <property type="entry name" value="Growth factor receptor domain"/>
    <property type="match status" value="1"/>
</dbReference>
<evidence type="ECO:0000256" key="1">
    <source>
        <dbReference type="ARBA" id="ARBA00004245"/>
    </source>
</evidence>
<comment type="function">
    <text evidence="21">Putative Notch ligand involved in the mediation of Notch signaling.</text>
</comment>
<feature type="disulfide bond" evidence="19">
    <location>
        <begin position="478"/>
        <end position="487"/>
    </location>
</feature>
<dbReference type="GO" id="GO:0048018">
    <property type="term" value="F:receptor ligand activity"/>
    <property type="evidence" value="ECO:0007669"/>
    <property type="project" value="UniProtKB-ARBA"/>
</dbReference>
<dbReference type="InterPro" id="IPR056986">
    <property type="entry name" value="JAG1_1/2_dom"/>
</dbReference>
<dbReference type="GO" id="GO:0005856">
    <property type="term" value="C:cytoskeleton"/>
    <property type="evidence" value="ECO:0007669"/>
    <property type="project" value="UniProtKB-SubCell"/>
</dbReference>
<dbReference type="GO" id="GO:0005112">
    <property type="term" value="F:Notch binding"/>
    <property type="evidence" value="ECO:0007669"/>
    <property type="project" value="InterPro"/>
</dbReference>
<dbReference type="PRINTS" id="PR00010">
    <property type="entry name" value="EGFBLOOD"/>
</dbReference>
<dbReference type="PROSITE" id="PS50026">
    <property type="entry name" value="EGF_3"/>
    <property type="match status" value="12"/>
</dbReference>
<evidence type="ECO:0000256" key="12">
    <source>
        <dbReference type="ARBA" id="ARBA00022837"/>
    </source>
</evidence>
<dbReference type="Pfam" id="PF12661">
    <property type="entry name" value="hEGF"/>
    <property type="match status" value="2"/>
</dbReference>
<feature type="region of interest" description="Disordered" evidence="22">
    <location>
        <begin position="610"/>
        <end position="631"/>
    </location>
</feature>
<dbReference type="Gene3D" id="2.10.25.10">
    <property type="entry name" value="Laminin"/>
    <property type="match status" value="13"/>
</dbReference>
<dbReference type="InterPro" id="IPR013032">
    <property type="entry name" value="EGF-like_CS"/>
</dbReference>
<dbReference type="PANTHER" id="PTHR24033:SF151">
    <property type="entry name" value="NOTCH 2"/>
    <property type="match status" value="1"/>
</dbReference>
<keyword evidence="7" id="KW-0964">Secreted</keyword>
<feature type="region of interest" description="Disordered" evidence="22">
    <location>
        <begin position="1122"/>
        <end position="1144"/>
    </location>
</feature>
<evidence type="ECO:0000256" key="2">
    <source>
        <dbReference type="ARBA" id="ARBA00004316"/>
    </source>
</evidence>
<evidence type="ECO:0000256" key="10">
    <source>
        <dbReference type="ARBA" id="ARBA00022729"/>
    </source>
</evidence>
<dbReference type="InterPro" id="IPR000152">
    <property type="entry name" value="EGF-type_Asp/Asn_hydroxyl_site"/>
</dbReference>
<dbReference type="GeneID" id="116928936"/>
<dbReference type="FunFam" id="2.10.25.10:FF:000318">
    <property type="entry name" value="Eyes shut homolog"/>
    <property type="match status" value="1"/>
</dbReference>
<dbReference type="EMBL" id="GDIQ01098571">
    <property type="protein sequence ID" value="JAL53155.1"/>
    <property type="molecule type" value="Transcribed_RNA"/>
</dbReference>
<dbReference type="InterPro" id="IPR000742">
    <property type="entry name" value="EGF"/>
</dbReference>
<feature type="disulfide bond" evidence="19">
    <location>
        <begin position="735"/>
        <end position="744"/>
    </location>
</feature>
<feature type="disulfide bond" evidence="20">
    <location>
        <begin position="237"/>
        <end position="249"/>
    </location>
</feature>
<evidence type="ECO:0000256" key="21">
    <source>
        <dbReference type="RuleBase" id="RU280815"/>
    </source>
</evidence>
<dbReference type="InterPro" id="IPR026219">
    <property type="entry name" value="Jagged/Serrate"/>
</dbReference>
<dbReference type="GO" id="GO:0042995">
    <property type="term" value="C:cell projection"/>
    <property type="evidence" value="ECO:0007669"/>
    <property type="project" value="UniProtKB-SubCell"/>
</dbReference>
<dbReference type="PROSITE" id="PS00022">
    <property type="entry name" value="EGF_1"/>
    <property type="match status" value="13"/>
</dbReference>
<dbReference type="InterPro" id="IPR001007">
    <property type="entry name" value="VWF_dom"/>
</dbReference>
<dbReference type="Pfam" id="PF07657">
    <property type="entry name" value="MNNL"/>
    <property type="match status" value="1"/>
</dbReference>
<dbReference type="Pfam" id="PF01414">
    <property type="entry name" value="DSL"/>
    <property type="match status" value="1"/>
</dbReference>
<evidence type="ECO:0000256" key="19">
    <source>
        <dbReference type="PROSITE-ProRule" id="PRU00076"/>
    </source>
</evidence>
<feature type="transmembrane region" description="Helical" evidence="23">
    <location>
        <begin position="1091"/>
        <end position="1115"/>
    </location>
</feature>
<evidence type="ECO:0000256" key="7">
    <source>
        <dbReference type="ARBA" id="ARBA00022525"/>
    </source>
</evidence>
<dbReference type="SMART" id="SM00179">
    <property type="entry name" value="EGF_CA"/>
    <property type="match status" value="11"/>
</dbReference>
<dbReference type="GO" id="GO:0048468">
    <property type="term" value="P:cell development"/>
    <property type="evidence" value="ECO:0007669"/>
    <property type="project" value="UniProtKB-ARBA"/>
</dbReference>
<keyword evidence="15 19" id="KW-1015">Disulfide bond</keyword>
<feature type="disulfide bond" evidence="19">
    <location>
        <begin position="401"/>
        <end position="410"/>
    </location>
</feature>
<reference evidence="24" key="1">
    <citation type="submission" date="2015-10" db="EMBL/GenBank/DDBJ databases">
        <title>EvidentialGene: Evidence-directed Construction of Complete mRNA Transcriptomes without Genomes.</title>
        <authorList>
            <person name="Gilbert D.G."/>
        </authorList>
    </citation>
    <scope>NUCLEOTIDE SEQUENCE</scope>
</reference>
<feature type="disulfide bond" evidence="19">
    <location>
        <begin position="516"/>
        <end position="525"/>
    </location>
</feature>
<feature type="disulfide bond" evidence="19">
    <location>
        <begin position="362"/>
        <end position="371"/>
    </location>
</feature>
<dbReference type="SMART" id="SM00215">
    <property type="entry name" value="VWC_out"/>
    <property type="match status" value="1"/>
</dbReference>
<dbReference type="Pfam" id="PF23575">
    <property type="entry name" value="JAG1"/>
    <property type="match status" value="1"/>
</dbReference>
<dbReference type="GO" id="GO:0043208">
    <property type="term" value="F:glycosphingolipid binding"/>
    <property type="evidence" value="ECO:0007669"/>
    <property type="project" value="UniProtKB-ARBA"/>
</dbReference>
<evidence type="ECO:0000256" key="22">
    <source>
        <dbReference type="SAM" id="MobiDB-lite"/>
    </source>
</evidence>
<evidence type="ECO:0000256" key="4">
    <source>
        <dbReference type="ARBA" id="ARBA00004613"/>
    </source>
</evidence>
<dbReference type="SUPFAM" id="SSF57196">
    <property type="entry name" value="EGF/Laminin"/>
    <property type="match status" value="8"/>
</dbReference>
<dbReference type="RefSeq" id="XP_045033597.1">
    <property type="nucleotide sequence ID" value="XM_045177662.1"/>
</dbReference>
<dbReference type="PROSITE" id="PS01186">
    <property type="entry name" value="EGF_2"/>
    <property type="match status" value="11"/>
</dbReference>
<dbReference type="AlphaFoldDB" id="A0A0P5LW75"/>
<dbReference type="InterPro" id="IPR018097">
    <property type="entry name" value="EGF_Ca-bd_CS"/>
</dbReference>
<dbReference type="Gene3D" id="2.10.25.140">
    <property type="match status" value="1"/>
</dbReference>
<dbReference type="GO" id="GO:0007219">
    <property type="term" value="P:Notch signaling pathway"/>
    <property type="evidence" value="ECO:0007669"/>
    <property type="project" value="InterPro"/>
</dbReference>
<evidence type="ECO:0000256" key="11">
    <source>
        <dbReference type="ARBA" id="ARBA00022737"/>
    </source>
</evidence>
<dbReference type="FunFam" id="2.10.25.140:FF:000001">
    <property type="entry name" value="Delta-like protein"/>
    <property type="match status" value="1"/>
</dbReference>
<dbReference type="GO" id="GO:0016020">
    <property type="term" value="C:membrane"/>
    <property type="evidence" value="ECO:0007669"/>
    <property type="project" value="UniProtKB-SubCell"/>
</dbReference>
<dbReference type="FunFam" id="2.10.25.10:FF:000038">
    <property type="entry name" value="Fibrillin 2"/>
    <property type="match status" value="1"/>
</dbReference>
<dbReference type="FunFam" id="2.10.25.10:FF:000431">
    <property type="entry name" value="Delta-like protein"/>
    <property type="match status" value="1"/>
</dbReference>
<dbReference type="GO" id="GO:0009986">
    <property type="term" value="C:cell surface"/>
    <property type="evidence" value="ECO:0007669"/>
    <property type="project" value="UniProtKB-ARBA"/>
</dbReference>
<evidence type="ECO:0000256" key="14">
    <source>
        <dbReference type="ARBA" id="ARBA00023136"/>
    </source>
</evidence>
<evidence type="ECO:0000256" key="13">
    <source>
        <dbReference type="ARBA" id="ARBA00022989"/>
    </source>
</evidence>
<dbReference type="FunFam" id="2.10.25.10:FF:000018">
    <property type="entry name" value="Delta-like 1"/>
    <property type="match status" value="1"/>
</dbReference>
<comment type="subcellular location">
    <subcellularLocation>
        <location evidence="2">Cell projection</location>
    </subcellularLocation>
    <subcellularLocation>
        <location evidence="1">Cytoplasm</location>
        <location evidence="1">Cytoskeleton</location>
    </subcellularLocation>
    <subcellularLocation>
        <location evidence="3 21">Membrane</location>
        <topology evidence="3 21">Single-pass type I membrane protein</topology>
    </subcellularLocation>
    <subcellularLocation>
        <location evidence="4">Secreted</location>
    </subcellularLocation>
</comment>
<dbReference type="Pfam" id="PF00008">
    <property type="entry name" value="EGF"/>
    <property type="match status" value="8"/>
</dbReference>
<keyword evidence="14 21" id="KW-0472">Membrane</keyword>
<keyword evidence="9 21" id="KW-0812">Transmembrane</keyword>
<keyword evidence="17" id="KW-0206">Cytoskeleton</keyword>
<dbReference type="GO" id="GO:0030718">
    <property type="term" value="P:germ-line stem cell population maintenance"/>
    <property type="evidence" value="ECO:0007669"/>
    <property type="project" value="UniProtKB-ARBA"/>
</dbReference>
<dbReference type="GO" id="GO:0030855">
    <property type="term" value="P:epithelial cell differentiation"/>
    <property type="evidence" value="ECO:0007669"/>
    <property type="project" value="UniProtKB-ARBA"/>
</dbReference>
<dbReference type="GO" id="GO:0016330">
    <property type="term" value="P:second mitotic wave involved in compound eye morphogenesis"/>
    <property type="evidence" value="ECO:0007669"/>
    <property type="project" value="UniProtKB-ARBA"/>
</dbReference>
<dbReference type="InterPro" id="IPR011651">
    <property type="entry name" value="Notch_ligand_N"/>
</dbReference>
<feature type="disulfide bond" evidence="19">
    <location>
        <begin position="439"/>
        <end position="448"/>
    </location>
</feature>
<evidence type="ECO:0000256" key="18">
    <source>
        <dbReference type="ARBA" id="ARBA00023273"/>
    </source>
</evidence>
<evidence type="ECO:0000256" key="23">
    <source>
        <dbReference type="SAM" id="Phobius"/>
    </source>
</evidence>
<dbReference type="FunFam" id="2.10.25.10:FF:000117">
    <property type="entry name" value="Delta-like protein"/>
    <property type="match status" value="1"/>
</dbReference>
<dbReference type="FunFam" id="2.10.25.10:FF:000537">
    <property type="entry name" value="Notch 3"/>
    <property type="match status" value="1"/>
</dbReference>
<dbReference type="FunFam" id="2.10.25.10:FF:000294">
    <property type="entry name" value="Delta-like protein"/>
    <property type="match status" value="1"/>
</dbReference>
<dbReference type="Pfam" id="PF07645">
    <property type="entry name" value="EGF_CA"/>
    <property type="match status" value="1"/>
</dbReference>
<feature type="compositionally biased region" description="Polar residues" evidence="22">
    <location>
        <begin position="1125"/>
        <end position="1134"/>
    </location>
</feature>
<evidence type="ECO:0000256" key="20">
    <source>
        <dbReference type="PROSITE-ProRule" id="PRU00377"/>
    </source>
</evidence>
<dbReference type="InterPro" id="IPR049883">
    <property type="entry name" value="NOTCH1_EGF-like"/>
</dbReference>
<dbReference type="CDD" id="cd00054">
    <property type="entry name" value="EGF_CA"/>
    <property type="match status" value="9"/>
</dbReference>
<feature type="compositionally biased region" description="Pro residues" evidence="22">
    <location>
        <begin position="611"/>
        <end position="622"/>
    </location>
</feature>
<dbReference type="PANTHER" id="PTHR24033">
    <property type="entry name" value="EGF-LIKE DOMAIN-CONTAINING PROTEIN"/>
    <property type="match status" value="1"/>
</dbReference>
<feature type="disulfide bond" evidence="19">
    <location>
        <begin position="659"/>
        <end position="668"/>
    </location>
</feature>
<dbReference type="SMART" id="SM00181">
    <property type="entry name" value="EGF"/>
    <property type="match status" value="15"/>
</dbReference>
<keyword evidence="12" id="KW-0106">Calcium</keyword>